<evidence type="ECO:0000256" key="7">
    <source>
        <dbReference type="ARBA" id="ARBA00022989"/>
    </source>
</evidence>
<evidence type="ECO:0000256" key="11">
    <source>
        <dbReference type="SAM" id="Phobius"/>
    </source>
</evidence>
<evidence type="ECO:0000256" key="1">
    <source>
        <dbReference type="ARBA" id="ARBA00004651"/>
    </source>
</evidence>
<evidence type="ECO:0000256" key="4">
    <source>
        <dbReference type="ARBA" id="ARBA00022475"/>
    </source>
</evidence>
<evidence type="ECO:0000256" key="5">
    <source>
        <dbReference type="ARBA" id="ARBA00022573"/>
    </source>
</evidence>
<name>A0A645H5X7_9ZZZZ</name>
<keyword evidence="7 11" id="KW-1133">Transmembrane helix</keyword>
<organism evidence="12">
    <name type="scientific">bioreactor metagenome</name>
    <dbReference type="NCBI Taxonomy" id="1076179"/>
    <lineage>
        <taxon>unclassified sequences</taxon>
        <taxon>metagenomes</taxon>
        <taxon>ecological metagenomes</taxon>
    </lineage>
</organism>
<keyword evidence="2" id="KW-0171">Cobalt transport</keyword>
<feature type="transmembrane region" description="Helical" evidence="11">
    <location>
        <begin position="14"/>
        <end position="37"/>
    </location>
</feature>
<proteinExistence type="predicted"/>
<keyword evidence="4" id="KW-1003">Cell membrane</keyword>
<keyword evidence="5" id="KW-0169">Cobalamin biosynthesis</keyword>
<keyword evidence="8" id="KW-0406">Ion transport</keyword>
<evidence type="ECO:0000313" key="12">
    <source>
        <dbReference type="EMBL" id="MPN33489.1"/>
    </source>
</evidence>
<dbReference type="GO" id="GO:0009236">
    <property type="term" value="P:cobalamin biosynthetic process"/>
    <property type="evidence" value="ECO:0007669"/>
    <property type="project" value="UniProtKB-KW"/>
</dbReference>
<evidence type="ECO:0000256" key="10">
    <source>
        <dbReference type="ARBA" id="ARBA00023285"/>
    </source>
</evidence>
<dbReference type="GO" id="GO:0043190">
    <property type="term" value="C:ATP-binding cassette (ABC) transporter complex"/>
    <property type="evidence" value="ECO:0007669"/>
    <property type="project" value="InterPro"/>
</dbReference>
<comment type="caution">
    <text evidence="12">The sequence shown here is derived from an EMBL/GenBank/DDBJ whole genome shotgun (WGS) entry which is preliminary data.</text>
</comment>
<keyword evidence="10" id="KW-0170">Cobalt</keyword>
<sequence>MLTFAGFVSSFGKFVAIFAITQLPLAIMEGAISALLFKYVIEVKSDILIEMKVLEDSVVRKLRGLPA</sequence>
<dbReference type="AlphaFoldDB" id="A0A645H5X7"/>
<keyword evidence="9 11" id="KW-0472">Membrane</keyword>
<evidence type="ECO:0000256" key="8">
    <source>
        <dbReference type="ARBA" id="ARBA00023065"/>
    </source>
</evidence>
<keyword evidence="6 11" id="KW-0812">Transmembrane</keyword>
<accession>A0A645H5X7</accession>
<dbReference type="GO" id="GO:0006824">
    <property type="term" value="P:cobalt ion transport"/>
    <property type="evidence" value="ECO:0007669"/>
    <property type="project" value="UniProtKB-KW"/>
</dbReference>
<dbReference type="EMBL" id="VSSQ01086012">
    <property type="protein sequence ID" value="MPN33489.1"/>
    <property type="molecule type" value="Genomic_DNA"/>
</dbReference>
<keyword evidence="3" id="KW-0813">Transport</keyword>
<dbReference type="InterPro" id="IPR002751">
    <property type="entry name" value="CbiM/NikMN"/>
</dbReference>
<comment type="subcellular location">
    <subcellularLocation>
        <location evidence="1">Cell membrane</location>
        <topology evidence="1">Multi-pass membrane protein</topology>
    </subcellularLocation>
</comment>
<dbReference type="Pfam" id="PF01891">
    <property type="entry name" value="CbiM"/>
    <property type="match status" value="1"/>
</dbReference>
<reference evidence="12" key="1">
    <citation type="submission" date="2019-08" db="EMBL/GenBank/DDBJ databases">
        <authorList>
            <person name="Kucharzyk K."/>
            <person name="Murdoch R.W."/>
            <person name="Higgins S."/>
            <person name="Loffler F."/>
        </authorList>
    </citation>
    <scope>NUCLEOTIDE SEQUENCE</scope>
</reference>
<dbReference type="InterPro" id="IPR018024">
    <property type="entry name" value="CbiM"/>
</dbReference>
<evidence type="ECO:0000256" key="9">
    <source>
        <dbReference type="ARBA" id="ARBA00023136"/>
    </source>
</evidence>
<dbReference type="PANTHER" id="PTHR43627">
    <property type="match status" value="1"/>
</dbReference>
<dbReference type="PANTHER" id="PTHR43627:SF1">
    <property type="entry name" value="COBALT TRANSPORT PROTEIN CBIM"/>
    <property type="match status" value="1"/>
</dbReference>
<gene>
    <name evidence="12" type="primary">cbiM_26</name>
    <name evidence="12" type="ORF">SDC9_180977</name>
</gene>
<evidence type="ECO:0000256" key="2">
    <source>
        <dbReference type="ARBA" id="ARBA00022426"/>
    </source>
</evidence>
<evidence type="ECO:0000256" key="3">
    <source>
        <dbReference type="ARBA" id="ARBA00022448"/>
    </source>
</evidence>
<evidence type="ECO:0000256" key="6">
    <source>
        <dbReference type="ARBA" id="ARBA00022692"/>
    </source>
</evidence>
<protein>
    <submittedName>
        <fullName evidence="12">Cobalt transport protein CbiM</fullName>
    </submittedName>
</protein>